<comment type="similarity">
    <text evidence="1">Belongs to the protease inhibitor I39 (alpha-2-macroglobulin) family. Bacterial alpha-2-macroglobulin subfamily.</text>
</comment>
<dbReference type="SUPFAM" id="SSF48239">
    <property type="entry name" value="Terpenoid cyclases/Protein prenyltransferases"/>
    <property type="match status" value="1"/>
</dbReference>
<feature type="domain" description="Alpha-2-macroglobulin" evidence="5">
    <location>
        <begin position="924"/>
        <end position="1013"/>
    </location>
</feature>
<dbReference type="InterPro" id="IPR041462">
    <property type="entry name" value="Bact_A2M_MG6"/>
</dbReference>
<keyword evidence="2 3" id="KW-0732">Signal</keyword>
<dbReference type="InterPro" id="IPR049122">
    <property type="entry name" value="A2MG_CUB"/>
</dbReference>
<dbReference type="InterPro" id="IPR026284">
    <property type="entry name" value="A2MG_proteobact"/>
</dbReference>
<dbReference type="InterPro" id="IPR021868">
    <property type="entry name" value="Alpha_2_Macroglob_MG3"/>
</dbReference>
<dbReference type="Pfam" id="PF11974">
    <property type="entry name" value="bMG3"/>
    <property type="match status" value="1"/>
</dbReference>
<evidence type="ECO:0000256" key="3">
    <source>
        <dbReference type="SAM" id="SignalP"/>
    </source>
</evidence>
<keyword evidence="7" id="KW-1185">Reference proteome</keyword>
<reference evidence="6 7" key="1">
    <citation type="submission" date="2020-06" db="EMBL/GenBank/DDBJ databases">
        <title>High-quality draft genome of sulfate reducer Desulfobacter latus type strain AcrS2 isolated from marine sediment.</title>
        <authorList>
            <person name="Hoppe M."/>
            <person name="Larsen C.K."/>
            <person name="Marshall I.P.G."/>
            <person name="Schramm A."/>
            <person name="Marietou A.G."/>
        </authorList>
    </citation>
    <scope>NUCLEOTIDE SEQUENCE [LARGE SCALE GENOMIC DNA]</scope>
    <source>
        <strain evidence="6 7">AcRS2</strain>
    </source>
</reference>
<dbReference type="InterPro" id="IPR011625">
    <property type="entry name" value="A2M_N_BRD"/>
</dbReference>
<dbReference type="InterPro" id="IPR002890">
    <property type="entry name" value="MG2"/>
</dbReference>
<dbReference type="Pfam" id="PF00207">
    <property type="entry name" value="A2M"/>
    <property type="match status" value="1"/>
</dbReference>
<dbReference type="Gene3D" id="1.50.10.20">
    <property type="match status" value="1"/>
</dbReference>
<dbReference type="InterPro" id="IPR041246">
    <property type="entry name" value="Bact_MG10"/>
</dbReference>
<dbReference type="Pfam" id="PF17962">
    <property type="entry name" value="bMG6"/>
    <property type="match status" value="1"/>
</dbReference>
<name>A0A850SY90_9BACT</name>
<dbReference type="SMART" id="SM01359">
    <property type="entry name" value="A2M_N_2"/>
    <property type="match status" value="1"/>
</dbReference>
<dbReference type="InterPro" id="IPR051802">
    <property type="entry name" value="YfhM-like"/>
</dbReference>
<dbReference type="InterPro" id="IPR049120">
    <property type="entry name" value="A2M_bMG2"/>
</dbReference>
<dbReference type="EMBL" id="JACADJ010000061">
    <property type="protein sequence ID" value="NWH06159.1"/>
    <property type="molecule type" value="Genomic_DNA"/>
</dbReference>
<feature type="domain" description="Alpha-2-macroglobulin bait region" evidence="4">
    <location>
        <begin position="714"/>
        <end position="861"/>
    </location>
</feature>
<dbReference type="Pfam" id="PF01835">
    <property type="entry name" value="MG2"/>
    <property type="match status" value="1"/>
</dbReference>
<dbReference type="RefSeq" id="WP_178367611.1">
    <property type="nucleotide sequence ID" value="NZ_JACADJ010000061.1"/>
</dbReference>
<sequence>MKQFRLIFLPVISLWLLLFAFQNPAQSAELEARFAGQQTVDGQNALAVTFSLPLDSKQNLNTYFSILEEADDTPVDGAWILAKDTTVAYFTRIKPDTAYTINVSKGLAPAQGEVLAENVIYEVTTRSAEPMIAFGSTGFILAPDLIKGLPVDSLNIKQADIDFFRVRPDRLTDFKDEFWDATYLRYYRSDALADIADLVYTGRWDLDIKKDLRSRVNIPITHIRELKTPGIYIAVLRGAGRYRHGYRMTWFSISDLGVHARVYDTSIRFFIQRLSTADPIKKAVIKGFDKDGKVLFEQSTDKDGLCIIKGHFEEPALVSVSRKNQISLMAMDTPALDLSEFAMGDALFRPLDLFVYGPRDIYRPGETVVIDGILRHQDGRPAPEIKVAAKVVQPDGKTIREFTWKPGKGNHFNTGFQLPANALTGKWQVKFSNGNDMFKAYPFLVSEFLPERMQLVIDQTDDTILTPDKDLAIHIQGDYLYGAPASGSRVNAVIHVKPARNLFKKILPGFEFGAGTDLVNTTYTSDDIRLDDTGKGVIDVENQWQAVTSPHWVTANVSLYDSGERPVVRNASWQVWPARNLVGIRNMSGTEDDPDQVPDNDTATFEVVLADTQGRLQAAQGLEVTVIREHREYYWEYKGDAWHWGCNSRFYPVDRFELDIPDQGKALVTVPVEWGGYRIEIKNPATGLTSAKSVWAGWRPKGQGQRDMNRPDRVDLTLDKPGYRAGETARVTIKGPQGGKGFLFVDGADNLLTLPIDIPARGEELPISIDPSWTRHDLYVSALVIRPGESRNAKLPKRSVGLIHLPLDRTDRRINVDIQAPEKTEPNRRVDVTVNLTNTEGKPAGDAMVTLAAVDCGILNLTRFKTPDPFAYFFQPRKYSPEIHDIYQKLIEAADGSYARMRFGGDMATLTRGGDRPSTDVQILAIHRKAVDADGQGNAVFRLDLPDFNGQVRIMAVAHTDSTFGSGDKEMTLAAPIVVQATMPRFLSCRDQGVIMLELNNLTDITQNITLETDISGPVSFTGQPKHTIALAPHKRKRVNLPITAGTTTGRAHITCRITGIQGPGVSPEMTKTWFLETRSPYPHQTRTRQKRLTPGQHFSTSSAALNDLVPETITVRAGLDSEPPVNLAQHVSELLAYPYGCLEQTVSGFFPHILLSFDQFAQLGVETGTRDATSEKIRRGFQRLLEKQKSSGAFGLWHARSPESPWLSAYAVHMMVEAVDAGYEVPVSAVKNGLTRLAVYVRRPKSIRAPGWTDGKMFRAATRAYAAFVLARVSSLGLADARNVYAYVKANHPTPLSLVHAGTALGLAGDRTRAFEAFDLALKTRRDDKQMYGGDYGSNVRDLAAAYYYVTTYFADYAFRGVFLHDLAAALKERQWLSTQERNSLVMAGAAKLAHPAGAWAADVTVGNRTGAHTGKGPGRVIFTKGSAAGGVSVTNTGTSTLYLDLVLTGYPNRRPAPQSHGVSISRQFLDTNAKPVDISRLTSGDRLIVALKVESQKQQLPHALVVDMLPAGFELEDPNVSGSFLIDDIAVDGKTISRWHDDCNTAHTEYRDDRFIAALNLGYNETCRIFYAVRVVSPGVFKVPPSLVEDMYRPYIRGVGKTVTHTRINSPAILKLTK</sequence>
<dbReference type="GO" id="GO:0004866">
    <property type="term" value="F:endopeptidase inhibitor activity"/>
    <property type="evidence" value="ECO:0007669"/>
    <property type="project" value="InterPro"/>
</dbReference>
<dbReference type="SMART" id="SM01419">
    <property type="entry name" value="Thiol-ester_cl"/>
    <property type="match status" value="1"/>
</dbReference>
<proteinExistence type="inferred from homology"/>
<dbReference type="InterPro" id="IPR040639">
    <property type="entry name" value="A2MG_MG1"/>
</dbReference>
<dbReference type="InterPro" id="IPR008930">
    <property type="entry name" value="Terpenoid_cyclase/PrenylTrfase"/>
</dbReference>
<dbReference type="InterPro" id="IPR047565">
    <property type="entry name" value="Alpha-macroglob_thiol-ester_cl"/>
</dbReference>
<dbReference type="Pfam" id="PF17973">
    <property type="entry name" value="bMG10"/>
    <property type="match status" value="1"/>
</dbReference>
<evidence type="ECO:0000259" key="4">
    <source>
        <dbReference type="SMART" id="SM01359"/>
    </source>
</evidence>
<organism evidence="6 7">
    <name type="scientific">Desulfobacter latus</name>
    <dbReference type="NCBI Taxonomy" id="2292"/>
    <lineage>
        <taxon>Bacteria</taxon>
        <taxon>Pseudomonadati</taxon>
        <taxon>Thermodesulfobacteriota</taxon>
        <taxon>Desulfobacteria</taxon>
        <taxon>Desulfobacterales</taxon>
        <taxon>Desulfobacteraceae</taxon>
        <taxon>Desulfobacter</taxon>
    </lineage>
</organism>
<gene>
    <name evidence="6" type="ORF">HXW94_14395</name>
</gene>
<protein>
    <submittedName>
        <fullName evidence="6">Alpha-2-macroglobulin family protein</fullName>
    </submittedName>
</protein>
<dbReference type="SMART" id="SM01360">
    <property type="entry name" value="A2M"/>
    <property type="match status" value="1"/>
</dbReference>
<dbReference type="PANTHER" id="PTHR40094:SF1">
    <property type="entry name" value="UBIQUITIN DOMAIN-CONTAINING PROTEIN"/>
    <property type="match status" value="1"/>
</dbReference>
<feature type="signal peptide" evidence="3">
    <location>
        <begin position="1"/>
        <end position="27"/>
    </location>
</feature>
<dbReference type="Gene3D" id="2.60.40.1930">
    <property type="match status" value="1"/>
</dbReference>
<evidence type="ECO:0000313" key="7">
    <source>
        <dbReference type="Proteomes" id="UP000553343"/>
    </source>
</evidence>
<dbReference type="InterPro" id="IPR041203">
    <property type="entry name" value="Bact_A2M_MG5"/>
</dbReference>
<dbReference type="PIRSF" id="PIRSF038980">
    <property type="entry name" value="A2M_bac"/>
    <property type="match status" value="1"/>
</dbReference>
<evidence type="ECO:0000256" key="1">
    <source>
        <dbReference type="ARBA" id="ARBA00010556"/>
    </source>
</evidence>
<dbReference type="Pfam" id="PF07703">
    <property type="entry name" value="A2M_BRD"/>
    <property type="match status" value="1"/>
</dbReference>
<dbReference type="Proteomes" id="UP000553343">
    <property type="component" value="Unassembled WGS sequence"/>
</dbReference>
<dbReference type="Pfam" id="PF17970">
    <property type="entry name" value="bMG1"/>
    <property type="match status" value="1"/>
</dbReference>
<dbReference type="InterPro" id="IPR001599">
    <property type="entry name" value="Macroglobln_a2"/>
</dbReference>
<feature type="chain" id="PRO_5032503551" evidence="3">
    <location>
        <begin position="28"/>
        <end position="1620"/>
    </location>
</feature>
<dbReference type="InterPro" id="IPR011626">
    <property type="entry name" value="Alpha-macroglobulin_TED"/>
</dbReference>
<dbReference type="Pfam" id="PF07678">
    <property type="entry name" value="TED_complement"/>
    <property type="match status" value="1"/>
</dbReference>
<dbReference type="Pfam" id="PF17972">
    <property type="entry name" value="bMG5"/>
    <property type="match status" value="1"/>
</dbReference>
<evidence type="ECO:0000259" key="5">
    <source>
        <dbReference type="SMART" id="SM01360"/>
    </source>
</evidence>
<dbReference type="PANTHER" id="PTHR40094">
    <property type="entry name" value="ALPHA-2-MACROGLOBULIN HOMOLOG"/>
    <property type="match status" value="1"/>
</dbReference>
<evidence type="ECO:0000313" key="6">
    <source>
        <dbReference type="EMBL" id="NWH06159.1"/>
    </source>
</evidence>
<evidence type="ECO:0000256" key="2">
    <source>
        <dbReference type="ARBA" id="ARBA00022729"/>
    </source>
</evidence>
<dbReference type="Pfam" id="PF21142">
    <property type="entry name" value="A2M_bMG2"/>
    <property type="match status" value="1"/>
</dbReference>
<comment type="caution">
    <text evidence="6">The sequence shown here is derived from an EMBL/GenBank/DDBJ whole genome shotgun (WGS) entry which is preliminary data.</text>
</comment>
<accession>A0A850SY90</accession>
<dbReference type="Pfam" id="PF21765">
    <property type="entry name" value="CUB_A2MG"/>
    <property type="match status" value="1"/>
</dbReference>
<dbReference type="CDD" id="cd02891">
    <property type="entry name" value="A2M_like"/>
    <property type="match status" value="1"/>
</dbReference>
<dbReference type="GO" id="GO:0005615">
    <property type="term" value="C:extracellular space"/>
    <property type="evidence" value="ECO:0007669"/>
    <property type="project" value="InterPro"/>
</dbReference>